<reference evidence="3 4" key="1">
    <citation type="submission" date="2018-06" db="EMBL/GenBank/DDBJ databases">
        <authorList>
            <consortium name="Pathogen Informatics"/>
            <person name="Doyle S."/>
        </authorList>
    </citation>
    <scope>NUCLEOTIDE SEQUENCE [LARGE SCALE GENOMIC DNA]</scope>
    <source>
        <strain evidence="3 4">NCTC11343</strain>
    </source>
</reference>
<protein>
    <submittedName>
        <fullName evidence="3">N-acetylmannosaminyltransferase</fullName>
        <ecNumber evidence="3">2.4.1.187</ecNumber>
    </submittedName>
</protein>
<name>A0A2X2J380_SPHMU</name>
<dbReference type="InterPro" id="IPR004629">
    <property type="entry name" value="WecG_TagA_CpsF"/>
</dbReference>
<dbReference type="GeneID" id="97183365"/>
<keyword evidence="2 3" id="KW-0808">Transferase</keyword>
<gene>
    <name evidence="3" type="primary">tagA</name>
    <name evidence="3" type="ORF">NCTC11343_03509</name>
</gene>
<dbReference type="PANTHER" id="PTHR34136">
    <property type="match status" value="1"/>
</dbReference>
<proteinExistence type="predicted"/>
<evidence type="ECO:0000313" key="3">
    <source>
        <dbReference type="EMBL" id="SPZ88478.1"/>
    </source>
</evidence>
<organism evidence="3 4">
    <name type="scientific">Sphingobacterium multivorum</name>
    <dbReference type="NCBI Taxonomy" id="28454"/>
    <lineage>
        <taxon>Bacteria</taxon>
        <taxon>Pseudomonadati</taxon>
        <taxon>Bacteroidota</taxon>
        <taxon>Sphingobacteriia</taxon>
        <taxon>Sphingobacteriales</taxon>
        <taxon>Sphingobacteriaceae</taxon>
        <taxon>Sphingobacterium</taxon>
    </lineage>
</organism>
<dbReference type="Pfam" id="PF03808">
    <property type="entry name" value="Glyco_tran_WecG"/>
    <property type="match status" value="1"/>
</dbReference>
<dbReference type="AlphaFoldDB" id="A0A2X2J380"/>
<dbReference type="NCBIfam" id="TIGR00696">
    <property type="entry name" value="wecG_tagA_cpsF"/>
    <property type="match status" value="1"/>
</dbReference>
<dbReference type="GO" id="GO:0047244">
    <property type="term" value="F:N-acetylglucosaminyldiphosphoundecaprenol N-acetyl-beta-D-mannosaminyltransferase activity"/>
    <property type="evidence" value="ECO:0007669"/>
    <property type="project" value="UniProtKB-EC"/>
</dbReference>
<evidence type="ECO:0000256" key="1">
    <source>
        <dbReference type="ARBA" id="ARBA00022676"/>
    </source>
</evidence>
<evidence type="ECO:0000256" key="2">
    <source>
        <dbReference type="ARBA" id="ARBA00022679"/>
    </source>
</evidence>
<dbReference type="EC" id="2.4.1.187" evidence="3"/>
<sequence>MMNETYDKVQILNMDILSLTSDELLKSLNKGILFTINVDHYIKLQNDLDFYDCYKAADWVVCDSRIIFLMAKFLRRPLLEVIPGSSFFSKFYLYHKSNPDIKIFLLGAEEGVAIKAMNNINAKVENNMVVGAHSPTFGFEKNENECFDIIKIIKGSGANVLVVGLGAPKQEKWIAKYKQYLPNINLFMALGATIDFEAGNLKRAPKWVQRFSLEWMYRLIREPGRLWKRYLVDDVAIFPLILKQKFGRYNNPFKLK</sequence>
<dbReference type="EMBL" id="UAUU01000009">
    <property type="protein sequence ID" value="SPZ88478.1"/>
    <property type="molecule type" value="Genomic_DNA"/>
</dbReference>
<dbReference type="PANTHER" id="PTHR34136:SF1">
    <property type="entry name" value="UDP-N-ACETYL-D-MANNOSAMINURONIC ACID TRANSFERASE"/>
    <property type="match status" value="1"/>
</dbReference>
<keyword evidence="1 3" id="KW-0328">Glycosyltransferase</keyword>
<accession>A0A2X2J380</accession>
<evidence type="ECO:0000313" key="4">
    <source>
        <dbReference type="Proteomes" id="UP000251241"/>
    </source>
</evidence>
<dbReference type="Proteomes" id="UP000251241">
    <property type="component" value="Unassembled WGS sequence"/>
</dbReference>
<dbReference type="CDD" id="cd06533">
    <property type="entry name" value="Glyco_transf_WecG_TagA"/>
    <property type="match status" value="1"/>
</dbReference>
<dbReference type="RefSeq" id="WP_204990904.1">
    <property type="nucleotide sequence ID" value="NZ_CP069793.1"/>
</dbReference>